<accession>A0A395HQ64</accession>
<evidence type="ECO:0000313" key="1">
    <source>
        <dbReference type="EMBL" id="RAL08998.1"/>
    </source>
</evidence>
<reference evidence="1 2" key="1">
    <citation type="submission" date="2018-02" db="EMBL/GenBank/DDBJ databases">
        <title>The genomes of Aspergillus section Nigri reveals drivers in fungal speciation.</title>
        <authorList>
            <consortium name="DOE Joint Genome Institute"/>
            <person name="Vesth T.C."/>
            <person name="Nybo J."/>
            <person name="Theobald S."/>
            <person name="Brandl J."/>
            <person name="Frisvad J.C."/>
            <person name="Nielsen K.F."/>
            <person name="Lyhne E.K."/>
            <person name="Kogle M.E."/>
            <person name="Kuo A."/>
            <person name="Riley R."/>
            <person name="Clum A."/>
            <person name="Nolan M."/>
            <person name="Lipzen A."/>
            <person name="Salamov A."/>
            <person name="Henrissat B."/>
            <person name="Wiebenga A."/>
            <person name="De vries R.P."/>
            <person name="Grigoriev I.V."/>
            <person name="Mortensen U.H."/>
            <person name="Andersen M.R."/>
            <person name="Baker S.E."/>
        </authorList>
    </citation>
    <scope>NUCLEOTIDE SEQUENCE [LARGE SCALE GENOMIC DNA]</scope>
    <source>
        <strain evidence="1 2">CBS 101889</strain>
    </source>
</reference>
<dbReference type="Proteomes" id="UP000248961">
    <property type="component" value="Unassembled WGS sequence"/>
</dbReference>
<dbReference type="AlphaFoldDB" id="A0A395HQ64"/>
<protein>
    <submittedName>
        <fullName evidence="1">Uncharacterized protein</fullName>
    </submittedName>
</protein>
<evidence type="ECO:0000313" key="2">
    <source>
        <dbReference type="Proteomes" id="UP000248961"/>
    </source>
</evidence>
<organism evidence="1 2">
    <name type="scientific">Aspergillus homomorphus (strain CBS 101889)</name>
    <dbReference type="NCBI Taxonomy" id="1450537"/>
    <lineage>
        <taxon>Eukaryota</taxon>
        <taxon>Fungi</taxon>
        <taxon>Dikarya</taxon>
        <taxon>Ascomycota</taxon>
        <taxon>Pezizomycotina</taxon>
        <taxon>Eurotiomycetes</taxon>
        <taxon>Eurotiomycetidae</taxon>
        <taxon>Eurotiales</taxon>
        <taxon>Aspergillaceae</taxon>
        <taxon>Aspergillus</taxon>
        <taxon>Aspergillus subgen. Circumdati</taxon>
    </lineage>
</organism>
<dbReference type="GeneID" id="37194758"/>
<gene>
    <name evidence="1" type="ORF">BO97DRAFT_191790</name>
</gene>
<dbReference type="VEuPathDB" id="FungiDB:BO97DRAFT_191790"/>
<proteinExistence type="predicted"/>
<dbReference type="RefSeq" id="XP_025548152.1">
    <property type="nucleotide sequence ID" value="XM_025690469.1"/>
</dbReference>
<sequence length="142" mass="16434">MKWKEWRKENGPAIWSVFSFQRFNNLPEVIFPFHKLCVLWETYDMISITFIFQVLLILPVCSDISDMMISYGSRSITLVVWIVCLNTKTCFSGSVQYQKLAITTSVSTFAEPKITIETDLYYIKSIELSSIKLSIFAPVTDH</sequence>
<name>A0A395HQ64_ASPHC</name>
<keyword evidence="2" id="KW-1185">Reference proteome</keyword>
<dbReference type="EMBL" id="KZ824308">
    <property type="protein sequence ID" value="RAL08998.1"/>
    <property type="molecule type" value="Genomic_DNA"/>
</dbReference>